<sequence length="358" mass="40817">MSIDNFINSVAKIVENRRSFYEGVSSQLISLKSKKPTNFSENVVVSIKNEVLSGVMSGVDSGFVSKKLSFFDIVLVRTVGVIFSFEGGVLKKTDYFPSPVSLPTPLPLKLGLESDEENQSVSFERLKQEIKLNIEIIKKYKPDFSFIDGSIVPQYQDKPRKESQINDDYKSVIELFEELYKTAEENNCVLVSTVEDSRGSRFKQILQEEIIPESNISSVDLKNCFDISLLDYFLLPKERTLAFSYTKDISSHAILKDFSSEWSKSVFVFYIKVSEFDTPLRVEFLCKNKNDLVKMADKISSIVFSLSSLHKEYSYPSVLIEADLRAKLTEQDISIVYDRLIGKLGPKINMRRNNRPFG</sequence>
<dbReference type="AlphaFoldDB" id="A0A7K4BYY3"/>
<proteinExistence type="predicted"/>
<evidence type="ECO:0000313" key="3">
    <source>
        <dbReference type="Proteomes" id="UP000526302"/>
    </source>
</evidence>
<comment type="caution">
    <text evidence="2">The sequence shown here is derived from an EMBL/GenBank/DDBJ whole genome shotgun (WGS) entry which is preliminary data.</text>
</comment>
<dbReference type="SMART" id="SM00933">
    <property type="entry name" value="NurA"/>
    <property type="match status" value="1"/>
</dbReference>
<dbReference type="InterPro" id="IPR018977">
    <property type="entry name" value="NurA_domain"/>
</dbReference>
<organism evidence="2 3">
    <name type="scientific">Candidatus Iainarchaeum sp</name>
    <dbReference type="NCBI Taxonomy" id="3101447"/>
    <lineage>
        <taxon>Archaea</taxon>
        <taxon>Candidatus Iainarchaeota</taxon>
        <taxon>Candidatus Iainarchaeia</taxon>
        <taxon>Candidatus Iainarchaeales</taxon>
        <taxon>Candidatus Iainarchaeaceae</taxon>
        <taxon>Candidatus Iainarchaeum</taxon>
    </lineage>
</organism>
<protein>
    <submittedName>
        <fullName evidence="2">DNA double-strand break repair nuclease NurA</fullName>
    </submittedName>
</protein>
<feature type="domain" description="NurA" evidence="1">
    <location>
        <begin position="54"/>
        <end position="328"/>
    </location>
</feature>
<evidence type="ECO:0000259" key="1">
    <source>
        <dbReference type="SMART" id="SM00933"/>
    </source>
</evidence>
<dbReference type="Proteomes" id="UP000526302">
    <property type="component" value="Unassembled WGS sequence"/>
</dbReference>
<dbReference type="Pfam" id="PF09376">
    <property type="entry name" value="NurA"/>
    <property type="match status" value="1"/>
</dbReference>
<name>A0A7K4BYY3_9ARCH</name>
<reference evidence="2 3" key="1">
    <citation type="journal article" date="2020" name="Biotechnol. Biofuels">
        <title>New insights from the biogas microbiome by comprehensive genome-resolved metagenomics of nearly 1600 species originating from multiple anaerobic digesters.</title>
        <authorList>
            <person name="Campanaro S."/>
            <person name="Treu L."/>
            <person name="Rodriguez-R L.M."/>
            <person name="Kovalovszki A."/>
            <person name="Ziels R.M."/>
            <person name="Maus I."/>
            <person name="Zhu X."/>
            <person name="Kougias P.G."/>
            <person name="Basile A."/>
            <person name="Luo G."/>
            <person name="Schluter A."/>
            <person name="Konstantinidis K.T."/>
            <person name="Angelidaki I."/>
        </authorList>
    </citation>
    <scope>NUCLEOTIDE SEQUENCE [LARGE SCALE GENOMIC DNA]</scope>
    <source>
        <strain evidence="2">AS22ysBPME_79</strain>
    </source>
</reference>
<dbReference type="EMBL" id="JAAZKV010000009">
    <property type="protein sequence ID" value="NMA44402.1"/>
    <property type="molecule type" value="Genomic_DNA"/>
</dbReference>
<evidence type="ECO:0000313" key="2">
    <source>
        <dbReference type="EMBL" id="NMA44402.1"/>
    </source>
</evidence>
<accession>A0A7K4BYY3</accession>
<gene>
    <name evidence="2" type="ORF">GX950_01140</name>
</gene>